<dbReference type="AlphaFoldDB" id="A0A401PGY3"/>
<evidence type="ECO:0000259" key="6">
    <source>
        <dbReference type="PROSITE" id="PS51716"/>
    </source>
</evidence>
<dbReference type="OMA" id="SDCRFKG"/>
<dbReference type="SUPFAM" id="SSF52540">
    <property type="entry name" value="P-loop containing nucleoside triphosphate hydrolases"/>
    <property type="match status" value="1"/>
</dbReference>
<keyword evidence="8" id="KW-1185">Reference proteome</keyword>
<dbReference type="InterPro" id="IPR051515">
    <property type="entry name" value="IRG"/>
</dbReference>
<dbReference type="PROSITE" id="PS51716">
    <property type="entry name" value="G_IRG"/>
    <property type="match status" value="1"/>
</dbReference>
<dbReference type="Pfam" id="PF05049">
    <property type="entry name" value="IIGP"/>
    <property type="match status" value="1"/>
</dbReference>
<dbReference type="EMBL" id="BFAA01000457">
    <property type="protein sequence ID" value="GCB72368.1"/>
    <property type="molecule type" value="Genomic_DNA"/>
</dbReference>
<feature type="transmembrane region" description="Helical" evidence="5">
    <location>
        <begin position="242"/>
        <end position="275"/>
    </location>
</feature>
<dbReference type="InterPro" id="IPR030385">
    <property type="entry name" value="G_IRG_dom"/>
</dbReference>
<evidence type="ECO:0000313" key="7">
    <source>
        <dbReference type="EMBL" id="GCB72368.1"/>
    </source>
</evidence>
<dbReference type="OrthoDB" id="422720at2759"/>
<dbReference type="InterPro" id="IPR027417">
    <property type="entry name" value="P-loop_NTPase"/>
</dbReference>
<evidence type="ECO:0000256" key="5">
    <source>
        <dbReference type="SAM" id="Phobius"/>
    </source>
</evidence>
<organism evidence="7 8">
    <name type="scientific">Scyliorhinus torazame</name>
    <name type="common">Cloudy catshark</name>
    <name type="synonym">Catulus torazame</name>
    <dbReference type="NCBI Taxonomy" id="75743"/>
    <lineage>
        <taxon>Eukaryota</taxon>
        <taxon>Metazoa</taxon>
        <taxon>Chordata</taxon>
        <taxon>Craniata</taxon>
        <taxon>Vertebrata</taxon>
        <taxon>Chondrichthyes</taxon>
        <taxon>Elasmobranchii</taxon>
        <taxon>Galeomorphii</taxon>
        <taxon>Galeoidea</taxon>
        <taxon>Carcharhiniformes</taxon>
        <taxon>Scyliorhinidae</taxon>
        <taxon>Scyliorhinus</taxon>
    </lineage>
</organism>
<accession>A0A401PGY3</accession>
<protein>
    <recommendedName>
        <fullName evidence="6">IRG-type G domain-containing protein</fullName>
    </recommendedName>
</protein>
<proteinExistence type="inferred from homology"/>
<dbReference type="InterPro" id="IPR007743">
    <property type="entry name" value="Immunity-related_GTPase-like"/>
</dbReference>
<comment type="similarity">
    <text evidence="1">Belongs to the TRAFAC class dynamin-like GTPase superfamily. IRG family.</text>
</comment>
<dbReference type="PANTHER" id="PTHR32341:SF10">
    <property type="entry name" value="INTERFERON-INDUCIBLE GTPASE 5"/>
    <property type="match status" value="1"/>
</dbReference>
<evidence type="ECO:0000256" key="2">
    <source>
        <dbReference type="ARBA" id="ARBA00022741"/>
    </source>
</evidence>
<keyword evidence="3" id="KW-0378">Hydrolase</keyword>
<keyword evidence="5" id="KW-0472">Membrane</keyword>
<feature type="transmembrane region" description="Helical" evidence="5">
    <location>
        <begin position="173"/>
        <end position="193"/>
    </location>
</feature>
<dbReference type="Gene3D" id="3.40.50.300">
    <property type="entry name" value="P-loop containing nucleotide triphosphate hydrolases"/>
    <property type="match status" value="1"/>
</dbReference>
<dbReference type="GO" id="GO:0016020">
    <property type="term" value="C:membrane"/>
    <property type="evidence" value="ECO:0007669"/>
    <property type="project" value="InterPro"/>
</dbReference>
<evidence type="ECO:0000256" key="4">
    <source>
        <dbReference type="ARBA" id="ARBA00023134"/>
    </source>
</evidence>
<name>A0A401PGY3_SCYTO</name>
<evidence type="ECO:0000313" key="8">
    <source>
        <dbReference type="Proteomes" id="UP000288216"/>
    </source>
</evidence>
<keyword evidence="5" id="KW-1133">Transmembrane helix</keyword>
<evidence type="ECO:0000256" key="3">
    <source>
        <dbReference type="ARBA" id="ARBA00022801"/>
    </source>
</evidence>
<dbReference type="Proteomes" id="UP000288216">
    <property type="component" value="Unassembled WGS sequence"/>
</dbReference>
<gene>
    <name evidence="7" type="ORF">scyTo_0001958</name>
</gene>
<keyword evidence="5" id="KW-0812">Transmembrane</keyword>
<comment type="caution">
    <text evidence="7">The sequence shown here is derived from an EMBL/GenBank/DDBJ whole genome shotgun (WGS) entry which is preliminary data.</text>
</comment>
<keyword evidence="2" id="KW-0547">Nucleotide-binding</keyword>
<reference evidence="7 8" key="1">
    <citation type="journal article" date="2018" name="Nat. Ecol. Evol.">
        <title>Shark genomes provide insights into elasmobranch evolution and the origin of vertebrates.</title>
        <authorList>
            <person name="Hara Y"/>
            <person name="Yamaguchi K"/>
            <person name="Onimaru K"/>
            <person name="Kadota M"/>
            <person name="Koyanagi M"/>
            <person name="Keeley SD"/>
            <person name="Tatsumi K"/>
            <person name="Tanaka K"/>
            <person name="Motone F"/>
            <person name="Kageyama Y"/>
            <person name="Nozu R"/>
            <person name="Adachi N"/>
            <person name="Nishimura O"/>
            <person name="Nakagawa R"/>
            <person name="Tanegashima C"/>
            <person name="Kiyatake I"/>
            <person name="Matsumoto R"/>
            <person name="Murakumo K"/>
            <person name="Nishida K"/>
            <person name="Terakita A"/>
            <person name="Kuratani S"/>
            <person name="Sato K"/>
            <person name="Hyodo S Kuraku.S."/>
        </authorList>
    </citation>
    <scope>NUCLEOTIDE SEQUENCE [LARGE SCALE GENOMIC DNA]</scope>
</reference>
<sequence>MEEIEQLQASYNAGGLEAVIPEIKNKLDALDDAQVNVAVAGGVGSGKSTFLRALVGLGGGEEGRVGNGDAHGEPVAFLHPIPPNVHFWEIPGIDCPDLQLSNDVKMGTAEGYDAFLIVSDCRFKGNDGEFAQAIQQEGKLLYCVQSKTDSLLPPVQMESEAFNDELQKLRLDCVGNLAAAGVTAPVVFLISAFHQDGFDFPALRLALPNHLQTMKKAAFLSSLPNVTCQIIEGKRRLLGGRVWAMAALAGVLGAVPVPGLSFATGTGLLAVGLLYLWRQLHLRDSCLQRLAAAAGKPLAALQSAIQSPGKIPRALSKILLGITAVACTVAEVKFDFTPLIVSVLGAVSSFTVTAMLLKDSLNERVKTTQRVVKTAFETN</sequence>
<evidence type="ECO:0000256" key="1">
    <source>
        <dbReference type="ARBA" id="ARBA00005429"/>
    </source>
</evidence>
<dbReference type="PANTHER" id="PTHR32341">
    <property type="entry name" value="INTERFERON-INDUCIBLE GTPASE"/>
    <property type="match status" value="1"/>
</dbReference>
<keyword evidence="4" id="KW-0342">GTP-binding</keyword>
<dbReference type="GO" id="GO:0005525">
    <property type="term" value="F:GTP binding"/>
    <property type="evidence" value="ECO:0007669"/>
    <property type="project" value="UniProtKB-KW"/>
</dbReference>
<feature type="domain" description="IRG-type G" evidence="6">
    <location>
        <begin position="33"/>
        <end position="210"/>
    </location>
</feature>
<dbReference type="STRING" id="75743.A0A401PGY3"/>
<dbReference type="GO" id="GO:0016787">
    <property type="term" value="F:hydrolase activity"/>
    <property type="evidence" value="ECO:0007669"/>
    <property type="project" value="UniProtKB-KW"/>
</dbReference>